<accession>A0A0J6EUL4</accession>
<reference evidence="1 2" key="1">
    <citation type="submission" date="2007-06" db="EMBL/GenBank/DDBJ databases">
        <title>The Genome Sequence of Coccidioides posadasii RMSCC_3488.</title>
        <authorList>
            <consortium name="Coccidioides Genome Resources Consortium"/>
            <consortium name="The Broad Institute Genome Sequencing Platform"/>
            <person name="Henn M.R."/>
            <person name="Sykes S."/>
            <person name="Young S."/>
            <person name="Jaffe D."/>
            <person name="Berlin A."/>
            <person name="Alvarez P."/>
            <person name="Butler J."/>
            <person name="Gnerre S."/>
            <person name="Grabherr M."/>
            <person name="Mauceli E."/>
            <person name="Brockman W."/>
            <person name="Kodira C."/>
            <person name="Alvarado L."/>
            <person name="Zeng Q."/>
            <person name="Crawford M."/>
            <person name="Antoine C."/>
            <person name="Devon K."/>
            <person name="Galgiani J."/>
            <person name="Orsborn K."/>
            <person name="Lewis M.L."/>
            <person name="Nusbaum C."/>
            <person name="Galagan J."/>
            <person name="Birren B."/>
        </authorList>
    </citation>
    <scope>NUCLEOTIDE SEQUENCE [LARGE SCALE GENOMIC DNA]</scope>
    <source>
        <strain evidence="1 2">RMSCC 3488</strain>
    </source>
</reference>
<dbReference type="Proteomes" id="UP000054567">
    <property type="component" value="Unassembled WGS sequence"/>
</dbReference>
<name>A0A0J6EUL4_COCPO</name>
<reference evidence="2" key="3">
    <citation type="journal article" date="2010" name="Genome Res.">
        <title>Population genomic sequencing of Coccidioides fungi reveals recent hybridization and transposon control.</title>
        <authorList>
            <person name="Neafsey D.E."/>
            <person name="Barker B.M."/>
            <person name="Sharpton T.J."/>
            <person name="Stajich J.E."/>
            <person name="Park D.J."/>
            <person name="Whiston E."/>
            <person name="Hung C.-Y."/>
            <person name="McMahan C."/>
            <person name="White J."/>
            <person name="Sykes S."/>
            <person name="Heiman D."/>
            <person name="Young S."/>
            <person name="Zeng Q."/>
            <person name="Abouelleil A."/>
            <person name="Aftuck L."/>
            <person name="Bessette D."/>
            <person name="Brown A."/>
            <person name="FitzGerald M."/>
            <person name="Lui A."/>
            <person name="Macdonald J.P."/>
            <person name="Priest M."/>
            <person name="Orbach M.J."/>
            <person name="Galgiani J.N."/>
            <person name="Kirkland T.N."/>
            <person name="Cole G.T."/>
            <person name="Birren B.W."/>
            <person name="Henn M.R."/>
            <person name="Taylor J.W."/>
            <person name="Rounsley S.D."/>
        </authorList>
    </citation>
    <scope>NUCLEOTIDE SEQUENCE [LARGE SCALE GENOMIC DNA]</scope>
    <source>
        <strain evidence="2">RMSCC 3488</strain>
    </source>
</reference>
<reference evidence="2" key="2">
    <citation type="journal article" date="2009" name="Genome Res.">
        <title>Comparative genomic analyses of the human fungal pathogens Coccidioides and their relatives.</title>
        <authorList>
            <person name="Sharpton T.J."/>
            <person name="Stajich J.E."/>
            <person name="Rounsley S.D."/>
            <person name="Gardner M.J."/>
            <person name="Wortman J.R."/>
            <person name="Jordar V.S."/>
            <person name="Maiti R."/>
            <person name="Kodira C.D."/>
            <person name="Neafsey D.E."/>
            <person name="Zeng Q."/>
            <person name="Hung C.-Y."/>
            <person name="McMahan C."/>
            <person name="Muszewska A."/>
            <person name="Grynberg M."/>
            <person name="Mandel M.A."/>
            <person name="Kellner E.M."/>
            <person name="Barker B.M."/>
            <person name="Galgiani J.N."/>
            <person name="Orbach M.J."/>
            <person name="Kirkland T.N."/>
            <person name="Cole G.T."/>
            <person name="Henn M.R."/>
            <person name="Birren B.W."/>
            <person name="Taylor J.W."/>
        </authorList>
    </citation>
    <scope>NUCLEOTIDE SEQUENCE [LARGE SCALE GENOMIC DNA]</scope>
    <source>
        <strain evidence="2">RMSCC 3488</strain>
    </source>
</reference>
<sequence length="210" mass="23475">MSPALLRAIHNCQKISSPGTYWRLPSDYGFTGFIETALLMSSKKMFRLPSQKRKANQGLFFCMWELRLHFWALGTVLAIANGLEGVRLERYFGRLNAYSIVYPHNSQPQAQTTSQRRCQLLRGLEALHCPNSVSHLAEYIPPSLVCASNGCERLRLPISIMQHANRACTGCTSSCSGFYDVSGNTKKSSCVHLDSIGRQKNAAQGCRNWV</sequence>
<dbReference type="VEuPathDB" id="FungiDB:CPAG_00568"/>
<dbReference type="EMBL" id="DS268109">
    <property type="protein sequence ID" value="KMM64216.1"/>
    <property type="molecule type" value="Genomic_DNA"/>
</dbReference>
<evidence type="ECO:0000313" key="2">
    <source>
        <dbReference type="Proteomes" id="UP000054567"/>
    </source>
</evidence>
<evidence type="ECO:0000313" key="1">
    <source>
        <dbReference type="EMBL" id="KMM64216.1"/>
    </source>
</evidence>
<organism evidence="1 2">
    <name type="scientific">Coccidioides posadasii RMSCC 3488</name>
    <dbReference type="NCBI Taxonomy" id="454284"/>
    <lineage>
        <taxon>Eukaryota</taxon>
        <taxon>Fungi</taxon>
        <taxon>Dikarya</taxon>
        <taxon>Ascomycota</taxon>
        <taxon>Pezizomycotina</taxon>
        <taxon>Eurotiomycetes</taxon>
        <taxon>Eurotiomycetidae</taxon>
        <taxon>Onygenales</taxon>
        <taxon>Onygenaceae</taxon>
        <taxon>Coccidioides</taxon>
    </lineage>
</organism>
<dbReference type="AlphaFoldDB" id="A0A0J6EUL4"/>
<proteinExistence type="predicted"/>
<gene>
    <name evidence="1" type="ORF">CPAG_00568</name>
</gene>
<protein>
    <submittedName>
        <fullName evidence="1">Uncharacterized protein</fullName>
    </submittedName>
</protein>